<dbReference type="SUPFAM" id="SSF51735">
    <property type="entry name" value="NAD(P)-binding Rossmann-fold domains"/>
    <property type="match status" value="1"/>
</dbReference>
<feature type="domain" description="D-isomer specific 2-hydroxyacid dehydrogenase catalytic" evidence="4">
    <location>
        <begin position="36"/>
        <end position="303"/>
    </location>
</feature>
<dbReference type="Pfam" id="PF00389">
    <property type="entry name" value="2-Hacid_dh"/>
    <property type="match status" value="1"/>
</dbReference>
<dbReference type="Pfam" id="PF02826">
    <property type="entry name" value="2-Hacid_dh_C"/>
    <property type="match status" value="1"/>
</dbReference>
<dbReference type="PROSITE" id="PS00670">
    <property type="entry name" value="D_2_HYDROXYACID_DH_2"/>
    <property type="match status" value="1"/>
</dbReference>
<proteinExistence type="inferred from homology"/>
<dbReference type="PANTHER" id="PTHR42789">
    <property type="entry name" value="D-ISOMER SPECIFIC 2-HYDROXYACID DEHYDROGENASE FAMILY PROTEIN (AFU_ORTHOLOGUE AFUA_6G10090)"/>
    <property type="match status" value="1"/>
</dbReference>
<comment type="similarity">
    <text evidence="1">Belongs to the D-isomer specific 2-hydroxyacid dehydrogenase family.</text>
</comment>
<dbReference type="InterPro" id="IPR006140">
    <property type="entry name" value="D-isomer_DH_NAD-bd"/>
</dbReference>
<accession>A0A6J6WXS2</accession>
<gene>
    <name evidence="6" type="ORF">UFOPK2975_00319</name>
</gene>
<dbReference type="InterPro" id="IPR029753">
    <property type="entry name" value="D-isomer_DH_CS"/>
</dbReference>
<name>A0A6J6WXS2_9ZZZZ</name>
<organism evidence="6">
    <name type="scientific">freshwater metagenome</name>
    <dbReference type="NCBI Taxonomy" id="449393"/>
    <lineage>
        <taxon>unclassified sequences</taxon>
        <taxon>metagenomes</taxon>
        <taxon>ecological metagenomes</taxon>
    </lineage>
</organism>
<dbReference type="InterPro" id="IPR036291">
    <property type="entry name" value="NAD(P)-bd_dom_sf"/>
</dbReference>
<dbReference type="AlphaFoldDB" id="A0A6J6WXS2"/>
<evidence type="ECO:0000256" key="2">
    <source>
        <dbReference type="ARBA" id="ARBA00023002"/>
    </source>
</evidence>
<feature type="domain" description="D-isomer specific 2-hydroxyacid dehydrogenase NAD-binding" evidence="5">
    <location>
        <begin position="112"/>
        <end position="280"/>
    </location>
</feature>
<dbReference type="GO" id="GO:0051287">
    <property type="term" value="F:NAD binding"/>
    <property type="evidence" value="ECO:0007669"/>
    <property type="project" value="InterPro"/>
</dbReference>
<dbReference type="Gene3D" id="3.40.50.720">
    <property type="entry name" value="NAD(P)-binding Rossmann-like Domain"/>
    <property type="match status" value="2"/>
</dbReference>
<dbReference type="InterPro" id="IPR006139">
    <property type="entry name" value="D-isomer_2_OHA_DH_cat_dom"/>
</dbReference>
<evidence type="ECO:0000313" key="6">
    <source>
        <dbReference type="EMBL" id="CAB4787638.1"/>
    </source>
</evidence>
<keyword evidence="2" id="KW-0560">Oxidoreductase</keyword>
<evidence type="ECO:0000256" key="1">
    <source>
        <dbReference type="ARBA" id="ARBA00005854"/>
    </source>
</evidence>
<dbReference type="InterPro" id="IPR050857">
    <property type="entry name" value="D-2-hydroxyacid_DH"/>
</dbReference>
<dbReference type="EMBL" id="CAFAAG010000013">
    <property type="protein sequence ID" value="CAB4787638.1"/>
    <property type="molecule type" value="Genomic_DNA"/>
</dbReference>
<evidence type="ECO:0000256" key="3">
    <source>
        <dbReference type="ARBA" id="ARBA00023027"/>
    </source>
</evidence>
<sequence length="311" mass="33463">MKIQITTSSYDLNNFIDSELLNSAKIEIALNPFKRRLTESQVSDLLQDDVIGMIAGLEPLTESVLRDAPKLKLIVRCGAGLDSVDLVAARKLGIDVVNTPNAPSRAVAELTIGHMINILRHISATDRSLREGSWTPTMGTLLGTKKVGLIGLGRIGKMVSDLLLAFGASVQAFDPNVTSPNSLVTLCDLETLLSTSDIISLHVPYSAETHHLLNAKTLCLMKSESVIVNVSRGGLIDEDALLHSLTSNLIAGAALDCFENEPYTGPLRLLSNVCTTSHMGSYARETRDQMEIEASTALVAGLKKHGFIPHP</sequence>
<evidence type="ECO:0000259" key="5">
    <source>
        <dbReference type="Pfam" id="PF02826"/>
    </source>
</evidence>
<dbReference type="CDD" id="cd12172">
    <property type="entry name" value="PGDH_like_2"/>
    <property type="match status" value="1"/>
</dbReference>
<dbReference type="SUPFAM" id="SSF52283">
    <property type="entry name" value="Formate/glycerate dehydrogenase catalytic domain-like"/>
    <property type="match status" value="1"/>
</dbReference>
<reference evidence="6" key="1">
    <citation type="submission" date="2020-05" db="EMBL/GenBank/DDBJ databases">
        <authorList>
            <person name="Chiriac C."/>
            <person name="Salcher M."/>
            <person name="Ghai R."/>
            <person name="Kavagutti S V."/>
        </authorList>
    </citation>
    <scope>NUCLEOTIDE SEQUENCE</scope>
</reference>
<dbReference type="PANTHER" id="PTHR42789:SF1">
    <property type="entry name" value="D-ISOMER SPECIFIC 2-HYDROXYACID DEHYDROGENASE FAMILY PROTEIN (AFU_ORTHOLOGUE AFUA_6G10090)"/>
    <property type="match status" value="1"/>
</dbReference>
<keyword evidence="3" id="KW-0520">NAD</keyword>
<protein>
    <submittedName>
        <fullName evidence="6">Unannotated protein</fullName>
    </submittedName>
</protein>
<evidence type="ECO:0000259" key="4">
    <source>
        <dbReference type="Pfam" id="PF00389"/>
    </source>
</evidence>
<dbReference type="GO" id="GO:0016616">
    <property type="term" value="F:oxidoreductase activity, acting on the CH-OH group of donors, NAD or NADP as acceptor"/>
    <property type="evidence" value="ECO:0007669"/>
    <property type="project" value="InterPro"/>
</dbReference>